<dbReference type="EMBL" id="MVGT01000506">
    <property type="protein sequence ID" value="OVA16429.1"/>
    <property type="molecule type" value="Genomic_DNA"/>
</dbReference>
<evidence type="ECO:0000256" key="3">
    <source>
        <dbReference type="RuleBase" id="RU361155"/>
    </source>
</evidence>
<evidence type="ECO:0000313" key="6">
    <source>
        <dbReference type="Proteomes" id="UP000195402"/>
    </source>
</evidence>
<keyword evidence="2 3" id="KW-0808">Transferase</keyword>
<dbReference type="SUPFAM" id="SSF52540">
    <property type="entry name" value="P-loop containing nucleoside triphosphate hydrolases"/>
    <property type="match status" value="1"/>
</dbReference>
<dbReference type="AlphaFoldDB" id="A0A200R132"/>
<organism evidence="5 6">
    <name type="scientific">Macleaya cordata</name>
    <name type="common">Five-seeded plume-poppy</name>
    <name type="synonym">Bocconia cordata</name>
    <dbReference type="NCBI Taxonomy" id="56857"/>
    <lineage>
        <taxon>Eukaryota</taxon>
        <taxon>Viridiplantae</taxon>
        <taxon>Streptophyta</taxon>
        <taxon>Embryophyta</taxon>
        <taxon>Tracheophyta</taxon>
        <taxon>Spermatophyta</taxon>
        <taxon>Magnoliopsida</taxon>
        <taxon>Ranunculales</taxon>
        <taxon>Papaveraceae</taxon>
        <taxon>Papaveroideae</taxon>
        <taxon>Macleaya</taxon>
    </lineage>
</organism>
<protein>
    <recommendedName>
        <fullName evidence="3">Sulfotransferase</fullName>
        <ecNumber evidence="3">2.8.2.-</ecNumber>
    </recommendedName>
</protein>
<name>A0A200R132_MACCD</name>
<keyword evidence="6" id="KW-1185">Reference proteome</keyword>
<feature type="domain" description="Sulfotransferase" evidence="4">
    <location>
        <begin position="59"/>
        <end position="258"/>
    </location>
</feature>
<evidence type="ECO:0000256" key="1">
    <source>
        <dbReference type="ARBA" id="ARBA00005771"/>
    </source>
</evidence>
<gene>
    <name evidence="5" type="ORF">BVC80_243g40</name>
</gene>
<dbReference type="GO" id="GO:0008146">
    <property type="term" value="F:sulfotransferase activity"/>
    <property type="evidence" value="ECO:0007669"/>
    <property type="project" value="InterPro"/>
</dbReference>
<dbReference type="InParanoid" id="A0A200R132"/>
<comment type="caution">
    <text evidence="5">The sequence shown here is derived from an EMBL/GenBank/DDBJ whole genome shotgun (WGS) entry which is preliminary data.</text>
</comment>
<dbReference type="OrthoDB" id="205623at2759"/>
<evidence type="ECO:0000313" key="5">
    <source>
        <dbReference type="EMBL" id="OVA16429.1"/>
    </source>
</evidence>
<dbReference type="EC" id="2.8.2.-" evidence="3"/>
<dbReference type="Proteomes" id="UP000195402">
    <property type="component" value="Unassembled WGS sequence"/>
</dbReference>
<evidence type="ECO:0000256" key="2">
    <source>
        <dbReference type="ARBA" id="ARBA00022679"/>
    </source>
</evidence>
<dbReference type="PANTHER" id="PTHR11783">
    <property type="entry name" value="SULFOTRANSFERASE SULT"/>
    <property type="match status" value="1"/>
</dbReference>
<dbReference type="Pfam" id="PF00685">
    <property type="entry name" value="Sulfotransfer_1"/>
    <property type="match status" value="1"/>
</dbReference>
<dbReference type="InterPro" id="IPR027417">
    <property type="entry name" value="P-loop_NTPase"/>
</dbReference>
<comment type="similarity">
    <text evidence="1 3">Belongs to the sulfotransferase 1 family.</text>
</comment>
<proteinExistence type="inferred from homology"/>
<dbReference type="InterPro" id="IPR000863">
    <property type="entry name" value="Sulfotransferase_dom"/>
</dbReference>
<dbReference type="OMA" id="PPIIEFY"/>
<evidence type="ECO:0000259" key="4">
    <source>
        <dbReference type="Pfam" id="PF00685"/>
    </source>
</evidence>
<reference evidence="5 6" key="1">
    <citation type="journal article" date="2017" name="Mol. Plant">
        <title>The Genome of Medicinal Plant Macleaya cordata Provides New Insights into Benzylisoquinoline Alkaloids Metabolism.</title>
        <authorList>
            <person name="Liu X."/>
            <person name="Liu Y."/>
            <person name="Huang P."/>
            <person name="Ma Y."/>
            <person name="Qing Z."/>
            <person name="Tang Q."/>
            <person name="Cao H."/>
            <person name="Cheng P."/>
            <person name="Zheng Y."/>
            <person name="Yuan Z."/>
            <person name="Zhou Y."/>
            <person name="Liu J."/>
            <person name="Tang Z."/>
            <person name="Zhuo Y."/>
            <person name="Zhang Y."/>
            <person name="Yu L."/>
            <person name="Huang J."/>
            <person name="Yang P."/>
            <person name="Peng Q."/>
            <person name="Zhang J."/>
            <person name="Jiang W."/>
            <person name="Zhang Z."/>
            <person name="Lin K."/>
            <person name="Ro D.K."/>
            <person name="Chen X."/>
            <person name="Xiong X."/>
            <person name="Shang Y."/>
            <person name="Huang S."/>
            <person name="Zeng J."/>
        </authorList>
    </citation>
    <scope>NUCLEOTIDE SEQUENCE [LARGE SCALE GENOMIC DNA]</scope>
    <source>
        <strain evidence="6">cv. BLH2017</strain>
        <tissue evidence="5">Root</tissue>
    </source>
</reference>
<dbReference type="Gene3D" id="3.40.50.300">
    <property type="entry name" value="P-loop containing nucleotide triphosphate hydrolases"/>
    <property type="match status" value="1"/>
</dbReference>
<accession>A0A200R132</accession>
<sequence length="302" mass="35304">MREINIIDHQQHIIHEDLSLPIGHGWRGLDNLYYYQGFWCPDIRLEATIEYLRNFHAKDTDLIIATLPRSGTLWLKSMAYSLINRARYNISSKHHPLRTDNRCISIVPFLEFYESHIGSSTHEKYSISDLANFSSPRLLSTHVPYLALPESIKNITNCKIVYSCRNPKDNFISLWHFFNKMAPKTRDPVPLDEEALDLFCNGVSAFGPFWDHVLGYWKESLENPQKVLFLKYEDVKKNPRFRLKRIAEFLGYPLSLEEESEGKGEVGDWKNYLTLPMAERIDRPMEEKLQGSGLVFQDYLED</sequence>